<dbReference type="InterPro" id="IPR026992">
    <property type="entry name" value="DIOX_N"/>
</dbReference>
<dbReference type="SUPFAM" id="SSF51197">
    <property type="entry name" value="Clavaminate synthase-like"/>
    <property type="match status" value="1"/>
</dbReference>
<sequence>MMEDASSRKLGRTLKVPSVQELAKQELSTVPPRYIRDDIEKTSYSSILLPQVPVIDMEKLLAIGDDHDDSELERLHFACKEWGFFQVVNHGVSTSLVEKVKSEIRAFFDLPIEEKNKFEQREGDVEGFGQAFVFSEEQKLDWGDLFYMTTLPTNLRKPHLFPKLPVSLRDIMEAHSKEFKSLAISILCQLAKALRMDEKEMRDLSSDGMQLIRMNCYPPCPEPDKTIGISPHSDADALTILLQLNETEGLQVRKDGIWVPVKPLPNAFIVNVGDMMEILSNGVYRSIEHRAVVNSKEERLSLATFYIFNLDSELGPAHSLIGPNNPPNFQRIRVGKYLQDFFARKLDGKSFIDHMKVETKDAES</sequence>
<evidence type="ECO:0000256" key="3">
    <source>
        <dbReference type="ARBA" id="ARBA00022896"/>
    </source>
</evidence>
<name>A0ABS8SN03_DATST</name>
<evidence type="ECO:0000256" key="4">
    <source>
        <dbReference type="ARBA" id="ARBA00023002"/>
    </source>
</evidence>
<feature type="domain" description="Fe2OG dioxygenase" evidence="7">
    <location>
        <begin position="205"/>
        <end position="308"/>
    </location>
</feature>
<gene>
    <name evidence="8" type="ORF">HAX54_042967</name>
</gene>
<keyword evidence="2 6" id="KW-0479">Metal-binding</keyword>
<keyword evidence="4 6" id="KW-0560">Oxidoreductase</keyword>
<dbReference type="InterPro" id="IPR044861">
    <property type="entry name" value="IPNS-like_FE2OG_OXY"/>
</dbReference>
<dbReference type="EMBL" id="JACEIK010000638">
    <property type="protein sequence ID" value="MCD7460158.1"/>
    <property type="molecule type" value="Genomic_DNA"/>
</dbReference>
<evidence type="ECO:0000256" key="5">
    <source>
        <dbReference type="ARBA" id="ARBA00023004"/>
    </source>
</evidence>
<dbReference type="InterPro" id="IPR005123">
    <property type="entry name" value="Oxoglu/Fe-dep_dioxygenase_dom"/>
</dbReference>
<comment type="caution">
    <text evidence="8">The sequence shown here is derived from an EMBL/GenBank/DDBJ whole genome shotgun (WGS) entry which is preliminary data.</text>
</comment>
<evidence type="ECO:0000256" key="1">
    <source>
        <dbReference type="ARBA" id="ARBA00008056"/>
    </source>
</evidence>
<dbReference type="PANTHER" id="PTHR47991">
    <property type="entry name" value="OXOGLUTARATE/IRON-DEPENDENT DIOXYGENASE"/>
    <property type="match status" value="1"/>
</dbReference>
<dbReference type="Pfam" id="PF03171">
    <property type="entry name" value="2OG-FeII_Oxy"/>
    <property type="match status" value="1"/>
</dbReference>
<keyword evidence="9" id="KW-1185">Reference proteome</keyword>
<evidence type="ECO:0000259" key="7">
    <source>
        <dbReference type="PROSITE" id="PS51471"/>
    </source>
</evidence>
<organism evidence="8 9">
    <name type="scientific">Datura stramonium</name>
    <name type="common">Jimsonweed</name>
    <name type="synonym">Common thornapple</name>
    <dbReference type="NCBI Taxonomy" id="4076"/>
    <lineage>
        <taxon>Eukaryota</taxon>
        <taxon>Viridiplantae</taxon>
        <taxon>Streptophyta</taxon>
        <taxon>Embryophyta</taxon>
        <taxon>Tracheophyta</taxon>
        <taxon>Spermatophyta</taxon>
        <taxon>Magnoliopsida</taxon>
        <taxon>eudicotyledons</taxon>
        <taxon>Gunneridae</taxon>
        <taxon>Pentapetalae</taxon>
        <taxon>asterids</taxon>
        <taxon>lamiids</taxon>
        <taxon>Solanales</taxon>
        <taxon>Solanaceae</taxon>
        <taxon>Solanoideae</taxon>
        <taxon>Datureae</taxon>
        <taxon>Datura</taxon>
    </lineage>
</organism>
<keyword evidence="5 6" id="KW-0408">Iron</keyword>
<dbReference type="Proteomes" id="UP000823775">
    <property type="component" value="Unassembled WGS sequence"/>
</dbReference>
<reference evidence="8 9" key="1">
    <citation type="journal article" date="2021" name="BMC Genomics">
        <title>Datura genome reveals duplications of psychoactive alkaloid biosynthetic genes and high mutation rate following tissue culture.</title>
        <authorList>
            <person name="Rajewski A."/>
            <person name="Carter-House D."/>
            <person name="Stajich J."/>
            <person name="Litt A."/>
        </authorList>
    </citation>
    <scope>NUCLEOTIDE SEQUENCE [LARGE SCALE GENOMIC DNA]</scope>
    <source>
        <strain evidence="8">AR-01</strain>
    </source>
</reference>
<comment type="similarity">
    <text evidence="1 6">Belongs to the iron/ascorbate-dependent oxidoreductase family.</text>
</comment>
<dbReference type="Gene3D" id="2.60.120.330">
    <property type="entry name" value="B-lactam Antibiotic, Isopenicillin N Synthase, Chain"/>
    <property type="match status" value="1"/>
</dbReference>
<protein>
    <recommendedName>
        <fullName evidence="7">Fe2OG dioxygenase domain-containing protein</fullName>
    </recommendedName>
</protein>
<dbReference type="InterPro" id="IPR027443">
    <property type="entry name" value="IPNS-like_sf"/>
</dbReference>
<evidence type="ECO:0000256" key="6">
    <source>
        <dbReference type="RuleBase" id="RU003682"/>
    </source>
</evidence>
<dbReference type="InterPro" id="IPR050295">
    <property type="entry name" value="Plant_2OG-oxidoreductases"/>
</dbReference>
<evidence type="ECO:0000313" key="8">
    <source>
        <dbReference type="EMBL" id="MCD7460158.1"/>
    </source>
</evidence>
<dbReference type="PROSITE" id="PS51471">
    <property type="entry name" value="FE2OG_OXY"/>
    <property type="match status" value="1"/>
</dbReference>
<evidence type="ECO:0000256" key="2">
    <source>
        <dbReference type="ARBA" id="ARBA00022723"/>
    </source>
</evidence>
<keyword evidence="3" id="KW-0847">Vitamin C</keyword>
<evidence type="ECO:0000313" key="9">
    <source>
        <dbReference type="Proteomes" id="UP000823775"/>
    </source>
</evidence>
<accession>A0ABS8SN03</accession>
<dbReference type="Pfam" id="PF14226">
    <property type="entry name" value="DIOX_N"/>
    <property type="match status" value="1"/>
</dbReference>
<proteinExistence type="inferred from homology"/>